<feature type="domain" description="K Homology" evidence="7">
    <location>
        <begin position="803"/>
        <end position="872"/>
    </location>
</feature>
<feature type="domain" description="K Homology" evidence="7">
    <location>
        <begin position="300"/>
        <end position="368"/>
    </location>
</feature>
<comment type="subcellular location">
    <subcellularLocation>
        <location evidence="1">Cytoplasm</location>
    </subcellularLocation>
</comment>
<dbReference type="Proteomes" id="UP000038045">
    <property type="component" value="Unplaced"/>
</dbReference>
<evidence type="ECO:0000256" key="3">
    <source>
        <dbReference type="ARBA" id="ARBA00022737"/>
    </source>
</evidence>
<accession>A0A0N4ZK99</accession>
<dbReference type="InterPro" id="IPR004088">
    <property type="entry name" value="KH_dom_type_1"/>
</dbReference>
<keyword evidence="8" id="KW-1185">Reference proteome</keyword>
<dbReference type="AlphaFoldDB" id="A0A0N4ZK99"/>
<dbReference type="CDD" id="cd22408">
    <property type="entry name" value="KH-I_Vigilin_rpt4"/>
    <property type="match status" value="1"/>
</dbReference>
<feature type="domain" description="K Homology" evidence="7">
    <location>
        <begin position="876"/>
        <end position="954"/>
    </location>
</feature>
<evidence type="ECO:0000256" key="2">
    <source>
        <dbReference type="ARBA" id="ARBA00022490"/>
    </source>
</evidence>
<evidence type="ECO:0000313" key="8">
    <source>
        <dbReference type="Proteomes" id="UP000038045"/>
    </source>
</evidence>
<evidence type="ECO:0000256" key="1">
    <source>
        <dbReference type="ARBA" id="ARBA00004496"/>
    </source>
</evidence>
<reference evidence="9" key="1">
    <citation type="submission" date="2017-02" db="UniProtKB">
        <authorList>
            <consortium name="WormBaseParasite"/>
        </authorList>
    </citation>
    <scope>IDENTIFICATION</scope>
</reference>
<feature type="domain" description="K Homology" evidence="7">
    <location>
        <begin position="727"/>
        <end position="799"/>
    </location>
</feature>
<feature type="domain" description="K Homology" evidence="7">
    <location>
        <begin position="1105"/>
        <end position="1175"/>
    </location>
</feature>
<dbReference type="Pfam" id="PF00013">
    <property type="entry name" value="KH_1"/>
    <property type="match status" value="11"/>
</dbReference>
<dbReference type="SUPFAM" id="SSF54791">
    <property type="entry name" value="Eukaryotic type KH-domain (KH-domain type I)"/>
    <property type="match status" value="14"/>
</dbReference>
<feature type="region of interest" description="Disordered" evidence="6">
    <location>
        <begin position="1"/>
        <end position="33"/>
    </location>
</feature>
<evidence type="ECO:0000313" key="9">
    <source>
        <dbReference type="WBParaSite" id="PTRK_0000853200.1"/>
    </source>
</evidence>
<keyword evidence="4 5" id="KW-0694">RNA-binding</keyword>
<feature type="domain" description="K Homology" evidence="7">
    <location>
        <begin position="439"/>
        <end position="507"/>
    </location>
</feature>
<name>A0A0N4ZK99_PARTI</name>
<sequence length="1243" mass="139759">MTTLTDYVGEPSSNGFTLDDHHTENGNQENTMPGENKIVMNYTVDFPSLPLHLGTGTSATATVGNVSKSSTLKPSVKSSTVSKRVILTANERAGKLTDAENELQSVEESKTCKKIASATNTLIELSEAKDGSLCIMVSGKAPNVEDAHCRLIRELQTQVVMTLKIPKEHYGAIIGTKGASLRKLENEFFCRINIPKEDEGNIRITGPRVHVNRCAERIYDISKERSKTTSEDLEIPRKFYPWIRGPFNENVDRWTADGTVKVNIPPVNVNSESINVNGDREGVMKVVDEIKRIYREKLEKVRTLSTKVPSCQRRFIVGNKGSGIQEILKTTDCAIEIPTDDSENGTVILHGDQDRIVDALSMVYARAASIICKEIPCPQWMHRYLIGSKGSNLQTLFPDRVGLKIEFNDNGTVYIEAPQAEFQTSFATLEAEINRIKNEMDHQVVVIPAEFHRHLVGKGGANISKLRDEYEVSIIMPPEDTHSLDIFIDGKKEGVKKCVQHIKDLVSRMENEKTRDIIIEHRFHKKIIGNKGESINKIRQQYPSVNLYFPDANESTCDIIQIRGNKAEVDKVYTYLTKLKKEFIESNYQETVPIFKEFLKHIIGKGGVTINKIREETNTQIDLPLESSSNGKVIVTGKKDNVQKAVEMLTKIQEEQANIISVDLPIPPKAQKRFVFNGRRLLADIENECGNVFFSIKEKSNKISIRGPKVPVSNAEKLVHDLLKTLNEQTEEVTIEADSSYHKFLIGRQGSKLKQIREQYPTVRILFPEEKSEAANTIYLIGKNDEVTAVKKILEARINELKEIVDLTVSVPLEYHKHFLIRGSEVLKEIQSQNGNVQIFFPKINSNSTFVTIKGSEVCAESAKQRILEIVDDLKAQVSIQVIVPNRHLRSILGAYKNAYAEIPKEHNVVIKLPDRKLAEEYNAEGVCLGDIITISGRAENCEKAKAALLALVPVTKEIIIPREFHSALIGKGGKDIRNLQQFYNVNVNVPYENDNSDVIKVVGLSDKVDECLVDLKNRLEEFEKIAADNILKSFKLSVSVPVEYHQKLIGRKGVVVAGLRNKHNVQITFPKDNDTSDEIVIQGYEKNCNECKEDILSQVDQWESMITMTIKLDPRYHPRMIGTGGRALRKLNDDFNVDVRLPPKNAEDPSLVVIAGYNEDDVLNCIEHLKIEEEDFIDLLIERGQYTIQREATPPQNIVKHSVQIVGAPWQVNSSEQFPAIGIPTTVVTPPINSVWVSRVHK</sequence>
<dbReference type="InterPro" id="IPR057778">
    <property type="entry name" value="KH_Vigilin_N"/>
</dbReference>
<dbReference type="STRING" id="131310.A0A0N4ZK99"/>
<organism evidence="8 9">
    <name type="scientific">Parastrongyloides trichosuri</name>
    <name type="common">Possum-specific nematode worm</name>
    <dbReference type="NCBI Taxonomy" id="131310"/>
    <lineage>
        <taxon>Eukaryota</taxon>
        <taxon>Metazoa</taxon>
        <taxon>Ecdysozoa</taxon>
        <taxon>Nematoda</taxon>
        <taxon>Chromadorea</taxon>
        <taxon>Rhabditida</taxon>
        <taxon>Tylenchina</taxon>
        <taxon>Panagrolaimomorpha</taxon>
        <taxon>Strongyloidoidea</taxon>
        <taxon>Strongyloididae</taxon>
        <taxon>Parastrongyloides</taxon>
    </lineage>
</organism>
<feature type="domain" description="K Homology" evidence="7">
    <location>
        <begin position="658"/>
        <end position="724"/>
    </location>
</feature>
<dbReference type="PANTHER" id="PTHR10627:SF31">
    <property type="entry name" value="DODECA-SATELLITE-BINDING PROTEIN 1, ISOFORM A"/>
    <property type="match status" value="1"/>
</dbReference>
<feature type="domain" description="K Homology" evidence="7">
    <location>
        <begin position="157"/>
        <end position="223"/>
    </location>
</feature>
<keyword evidence="2" id="KW-0963">Cytoplasm</keyword>
<evidence type="ECO:0000256" key="6">
    <source>
        <dbReference type="SAM" id="MobiDB-lite"/>
    </source>
</evidence>
<feature type="domain" description="K Homology" evidence="7">
    <location>
        <begin position="955"/>
        <end position="1021"/>
    </location>
</feature>
<dbReference type="WBParaSite" id="PTRK_0000853200.1">
    <property type="protein sequence ID" value="PTRK_0000853200.1"/>
    <property type="gene ID" value="PTRK_0000853200"/>
</dbReference>
<evidence type="ECO:0000256" key="4">
    <source>
        <dbReference type="ARBA" id="ARBA00022884"/>
    </source>
</evidence>
<feature type="domain" description="K Homology" evidence="7">
    <location>
        <begin position="1033"/>
        <end position="1101"/>
    </location>
</feature>
<dbReference type="GO" id="GO:0003729">
    <property type="term" value="F:mRNA binding"/>
    <property type="evidence" value="ECO:0007669"/>
    <property type="project" value="TreeGrafter"/>
</dbReference>
<dbReference type="SMART" id="SM00322">
    <property type="entry name" value="KH"/>
    <property type="match status" value="14"/>
</dbReference>
<dbReference type="Gene3D" id="3.30.1370.10">
    <property type="entry name" value="K Homology domain, type 1"/>
    <property type="match status" value="13"/>
</dbReference>
<feature type="domain" description="K Homology" evidence="7">
    <location>
        <begin position="511"/>
        <end position="581"/>
    </location>
</feature>
<proteinExistence type="predicted"/>
<evidence type="ECO:0000259" key="7">
    <source>
        <dbReference type="SMART" id="SM00322"/>
    </source>
</evidence>
<feature type="domain" description="K Homology" evidence="7">
    <location>
        <begin position="227"/>
        <end position="295"/>
    </location>
</feature>
<protein>
    <submittedName>
        <fullName evidence="9">Vigilin</fullName>
    </submittedName>
</protein>
<dbReference type="Pfam" id="PF24668">
    <property type="entry name" value="KH_Vigilin"/>
    <property type="match status" value="1"/>
</dbReference>
<dbReference type="PROSITE" id="PS50084">
    <property type="entry name" value="KH_TYPE_1"/>
    <property type="match status" value="11"/>
</dbReference>
<dbReference type="PANTHER" id="PTHR10627">
    <property type="entry name" value="SCP160"/>
    <property type="match status" value="1"/>
</dbReference>
<feature type="domain" description="K Homology" evidence="7">
    <location>
        <begin position="369"/>
        <end position="434"/>
    </location>
</feature>
<dbReference type="CDD" id="cd22411">
    <property type="entry name" value="KH-I_Vigilin_rpt8"/>
    <property type="match status" value="1"/>
</dbReference>
<dbReference type="CDD" id="cd02394">
    <property type="entry name" value="KH-I_Vigilin_rpt6"/>
    <property type="match status" value="1"/>
</dbReference>
<evidence type="ECO:0000256" key="5">
    <source>
        <dbReference type="PROSITE-ProRule" id="PRU00117"/>
    </source>
</evidence>
<dbReference type="CDD" id="cd22417">
    <property type="entry name" value="KH-I_Vigilin_rpt14"/>
    <property type="match status" value="1"/>
</dbReference>
<dbReference type="InterPro" id="IPR004087">
    <property type="entry name" value="KH_dom"/>
</dbReference>
<dbReference type="CDD" id="cd22407">
    <property type="entry name" value="KH-I_Vigilin_rpt3"/>
    <property type="match status" value="1"/>
</dbReference>
<feature type="domain" description="K Homology" evidence="7">
    <location>
        <begin position="586"/>
        <end position="654"/>
    </location>
</feature>
<keyword evidence="3" id="KW-0677">Repeat</keyword>
<dbReference type="InterPro" id="IPR036612">
    <property type="entry name" value="KH_dom_type_1_sf"/>
</dbReference>
<feature type="compositionally biased region" description="Polar residues" evidence="6">
    <location>
        <begin position="1"/>
        <end position="16"/>
    </location>
</feature>